<keyword evidence="10" id="KW-1133">Transmembrane helix</keyword>
<dbReference type="Gene3D" id="3.40.50.1820">
    <property type="entry name" value="alpha/beta hydrolase"/>
    <property type="match status" value="1"/>
</dbReference>
<comment type="cofactor">
    <cofactor evidence="1">
        <name>Ca(2+)</name>
        <dbReference type="ChEBI" id="CHEBI:29108"/>
    </cofactor>
</comment>
<keyword evidence="9" id="KW-0442">Lipid degradation</keyword>
<keyword evidence="7" id="KW-0378">Hydrolase</keyword>
<evidence type="ECO:0000256" key="14">
    <source>
        <dbReference type="ARBA" id="ARBA00026104"/>
    </source>
</evidence>
<feature type="domain" description="Fungal lipase-type" evidence="15">
    <location>
        <begin position="144"/>
        <end position="276"/>
    </location>
</feature>
<comment type="subcellular location">
    <subcellularLocation>
        <location evidence="2">Cell membrane</location>
        <topology evidence="2">Multi-pass membrane protein</topology>
    </subcellularLocation>
</comment>
<evidence type="ECO:0000256" key="6">
    <source>
        <dbReference type="ARBA" id="ARBA00022723"/>
    </source>
</evidence>
<dbReference type="InterPro" id="IPR052214">
    <property type="entry name" value="DAG_Lipase-Related"/>
</dbReference>
<feature type="non-terminal residue" evidence="16">
    <location>
        <position position="1"/>
    </location>
</feature>
<accession>A0A146KI16</accession>
<keyword evidence="11" id="KW-0443">Lipid metabolism</keyword>
<keyword evidence="3" id="KW-1003">Cell membrane</keyword>
<organism evidence="16">
    <name type="scientific">Trepomonas sp. PC1</name>
    <dbReference type="NCBI Taxonomy" id="1076344"/>
    <lineage>
        <taxon>Eukaryota</taxon>
        <taxon>Metamonada</taxon>
        <taxon>Diplomonadida</taxon>
        <taxon>Hexamitidae</taxon>
        <taxon>Hexamitinae</taxon>
        <taxon>Trepomonas</taxon>
    </lineage>
</organism>
<name>A0A146KI16_9EUKA</name>
<evidence type="ECO:0000256" key="2">
    <source>
        <dbReference type="ARBA" id="ARBA00004651"/>
    </source>
</evidence>
<protein>
    <recommendedName>
        <fullName evidence="14">sn-1-specific diacylglycerol lipase</fullName>
        <ecNumber evidence="14">3.1.1.116</ecNumber>
    </recommendedName>
</protein>
<dbReference type="Pfam" id="PF01764">
    <property type="entry name" value="Lipase_3"/>
    <property type="match status" value="1"/>
</dbReference>
<dbReference type="GO" id="GO:0005886">
    <property type="term" value="C:plasma membrane"/>
    <property type="evidence" value="ECO:0007669"/>
    <property type="project" value="UniProtKB-SubCell"/>
</dbReference>
<gene>
    <name evidence="16" type="ORF">TPC1_11525</name>
</gene>
<evidence type="ECO:0000256" key="13">
    <source>
        <dbReference type="ARBA" id="ARBA00024531"/>
    </source>
</evidence>
<sequence length="411" mass="47960">GILDEMKQQLEQTGIKSLLNFMWLMIKTSTLEHPIKNSYRHYEDYNQLSNIQLLEEIHHAAILAVNLTPYRTFRYYNSQKFSLNRYIYSYLKDKFDQNPNYITLGQKQSKLMRHSPDIVIDKADESNFSKPACYVKKQQQMITIVIRGTANGSDTMVDLNADQVQQDGFYVHSGFLWHAQTIFRDLQSQHLINENYNYICTGHSMGGAVACLLGYLLYKHFFEEHMDLPQPALYQSKIRSFGFGSAQTGCIKFNEFSKRFCLTVVNGFDFIPSVSMHGMYCQQQRLLFENNKLFDTDETENLKQKVRLDQVKFQNPGQVFDYTSAQIFEVLSDKPTMFEISQLCTRQNDIFVGGNVYHYIRGKMYEISVHDISELAFSEPSMLDHFGYLWVAEQIEDMVKRLKLQQQKSGQ</sequence>
<evidence type="ECO:0000256" key="3">
    <source>
        <dbReference type="ARBA" id="ARBA00022475"/>
    </source>
</evidence>
<keyword evidence="4" id="KW-0597">Phosphoprotein</keyword>
<comment type="catalytic activity">
    <reaction evidence="13">
        <text>a 1,2-diacyl-sn-glycerol + H2O = a 2-acylglycerol + a fatty acid + H(+)</text>
        <dbReference type="Rhea" id="RHEA:33275"/>
        <dbReference type="ChEBI" id="CHEBI:15377"/>
        <dbReference type="ChEBI" id="CHEBI:15378"/>
        <dbReference type="ChEBI" id="CHEBI:17389"/>
        <dbReference type="ChEBI" id="CHEBI:17815"/>
        <dbReference type="ChEBI" id="CHEBI:28868"/>
        <dbReference type="EC" id="3.1.1.116"/>
    </reaction>
    <physiologicalReaction direction="left-to-right" evidence="13">
        <dbReference type="Rhea" id="RHEA:33276"/>
    </physiologicalReaction>
</comment>
<dbReference type="PANTHER" id="PTHR45792:SF8">
    <property type="entry name" value="DIACYLGLYCEROL LIPASE-ALPHA"/>
    <property type="match status" value="1"/>
</dbReference>
<evidence type="ECO:0000256" key="7">
    <source>
        <dbReference type="ARBA" id="ARBA00022801"/>
    </source>
</evidence>
<evidence type="ECO:0000256" key="5">
    <source>
        <dbReference type="ARBA" id="ARBA00022692"/>
    </source>
</evidence>
<dbReference type="InterPro" id="IPR029058">
    <property type="entry name" value="AB_hydrolase_fold"/>
</dbReference>
<dbReference type="InterPro" id="IPR002921">
    <property type="entry name" value="Fungal_lipase-type"/>
</dbReference>
<evidence type="ECO:0000256" key="10">
    <source>
        <dbReference type="ARBA" id="ARBA00022989"/>
    </source>
</evidence>
<dbReference type="GO" id="GO:0016298">
    <property type="term" value="F:lipase activity"/>
    <property type="evidence" value="ECO:0007669"/>
    <property type="project" value="TreeGrafter"/>
</dbReference>
<evidence type="ECO:0000313" key="16">
    <source>
        <dbReference type="EMBL" id="JAP95474.1"/>
    </source>
</evidence>
<evidence type="ECO:0000256" key="11">
    <source>
        <dbReference type="ARBA" id="ARBA00023098"/>
    </source>
</evidence>
<dbReference type="SUPFAM" id="SSF53474">
    <property type="entry name" value="alpha/beta-Hydrolases"/>
    <property type="match status" value="1"/>
</dbReference>
<evidence type="ECO:0000256" key="4">
    <source>
        <dbReference type="ARBA" id="ARBA00022553"/>
    </source>
</evidence>
<proteinExistence type="predicted"/>
<keyword evidence="8" id="KW-0106">Calcium</keyword>
<evidence type="ECO:0000256" key="12">
    <source>
        <dbReference type="ARBA" id="ARBA00023136"/>
    </source>
</evidence>
<dbReference type="PANTHER" id="PTHR45792">
    <property type="entry name" value="DIACYLGLYCEROL LIPASE HOMOLOG-RELATED"/>
    <property type="match status" value="1"/>
</dbReference>
<dbReference type="EMBL" id="GDID01001132">
    <property type="protein sequence ID" value="JAP95474.1"/>
    <property type="molecule type" value="Transcribed_RNA"/>
</dbReference>
<dbReference type="CDD" id="cd00519">
    <property type="entry name" value="Lipase_3"/>
    <property type="match status" value="1"/>
</dbReference>
<evidence type="ECO:0000256" key="9">
    <source>
        <dbReference type="ARBA" id="ARBA00022963"/>
    </source>
</evidence>
<dbReference type="AlphaFoldDB" id="A0A146KI16"/>
<evidence type="ECO:0000256" key="1">
    <source>
        <dbReference type="ARBA" id="ARBA00001913"/>
    </source>
</evidence>
<reference evidence="16" key="1">
    <citation type="submission" date="2015-07" db="EMBL/GenBank/DDBJ databases">
        <title>Adaptation to a free-living lifestyle via gene acquisitions in the diplomonad Trepomonas sp. PC1.</title>
        <authorList>
            <person name="Xu F."/>
            <person name="Jerlstrom-Hultqvist J."/>
            <person name="Kolisko M."/>
            <person name="Simpson A.G.B."/>
            <person name="Roger A.J."/>
            <person name="Svard S.G."/>
            <person name="Andersson J.O."/>
        </authorList>
    </citation>
    <scope>NUCLEOTIDE SEQUENCE</scope>
    <source>
        <strain evidence="16">PC1</strain>
    </source>
</reference>
<keyword evidence="5" id="KW-0812">Transmembrane</keyword>
<dbReference type="EC" id="3.1.1.116" evidence="14"/>
<keyword evidence="6" id="KW-0479">Metal-binding</keyword>
<dbReference type="GO" id="GO:0016042">
    <property type="term" value="P:lipid catabolic process"/>
    <property type="evidence" value="ECO:0007669"/>
    <property type="project" value="UniProtKB-KW"/>
</dbReference>
<evidence type="ECO:0000256" key="8">
    <source>
        <dbReference type="ARBA" id="ARBA00022837"/>
    </source>
</evidence>
<dbReference type="GO" id="GO:0046872">
    <property type="term" value="F:metal ion binding"/>
    <property type="evidence" value="ECO:0007669"/>
    <property type="project" value="UniProtKB-KW"/>
</dbReference>
<keyword evidence="12" id="KW-0472">Membrane</keyword>
<evidence type="ECO:0000259" key="15">
    <source>
        <dbReference type="Pfam" id="PF01764"/>
    </source>
</evidence>